<keyword evidence="3" id="KW-1185">Reference proteome</keyword>
<dbReference type="EMBL" id="BAABBX010000013">
    <property type="protein sequence ID" value="GAA4188833.1"/>
    <property type="molecule type" value="Genomic_DNA"/>
</dbReference>
<protein>
    <recommendedName>
        <fullName evidence="1">Conserved hypothetical protein CHP02391 domain-containing protein</fullName>
    </recommendedName>
</protein>
<evidence type="ECO:0000259" key="1">
    <source>
        <dbReference type="Pfam" id="PF09509"/>
    </source>
</evidence>
<dbReference type="InterPro" id="IPR012654">
    <property type="entry name" value="CHP02391"/>
</dbReference>
<sequence length="238" mass="26688">MDRAWMREQLEAFDNLAARYRQSTRPGDFSGDAQLGDQLYKAEPTIKQILKKLDPALAESVDVGKVAGAATARRQVQRALGILENMDEWAKHLEPDAPVLSADQLHPWVWEPAAPLWAAEAWQDAVLSAARVVNRRLQHLIDRHDIGESELLLQTFDLKEPAPGKPRLRFPGDRSTPTWRAQQEGAKFFGAGIFLAIRNVAAHEEAVAWTEHEALEQLASLSVLCRWIASCDVERVTQ</sequence>
<comment type="caution">
    <text evidence="2">The sequence shown here is derived from an EMBL/GenBank/DDBJ whole genome shotgun (WGS) entry which is preliminary data.</text>
</comment>
<reference evidence="3" key="1">
    <citation type="journal article" date="2019" name="Int. J. Syst. Evol. Microbiol.">
        <title>The Global Catalogue of Microorganisms (GCM) 10K type strain sequencing project: providing services to taxonomists for standard genome sequencing and annotation.</title>
        <authorList>
            <consortium name="The Broad Institute Genomics Platform"/>
            <consortium name="The Broad Institute Genome Sequencing Center for Infectious Disease"/>
            <person name="Wu L."/>
            <person name="Ma J."/>
        </authorList>
    </citation>
    <scope>NUCLEOTIDE SEQUENCE [LARGE SCALE GENOMIC DNA]</scope>
    <source>
        <strain evidence="3">JCM 17593</strain>
    </source>
</reference>
<dbReference type="Pfam" id="PF09509">
    <property type="entry name" value="Hypoth_Ymh"/>
    <property type="match status" value="1"/>
</dbReference>
<proteinExistence type="predicted"/>
<name>A0ABP8AS31_9MICO</name>
<evidence type="ECO:0000313" key="2">
    <source>
        <dbReference type="EMBL" id="GAA4188833.1"/>
    </source>
</evidence>
<gene>
    <name evidence="2" type="ORF">GCM10022288_15700</name>
</gene>
<accession>A0ABP8AS31</accession>
<feature type="domain" description="Conserved hypothetical protein CHP02391" evidence="1">
    <location>
        <begin position="104"/>
        <end position="228"/>
    </location>
</feature>
<dbReference type="RefSeq" id="WP_344775591.1">
    <property type="nucleotide sequence ID" value="NZ_BAABBX010000013.1"/>
</dbReference>
<evidence type="ECO:0000313" key="3">
    <source>
        <dbReference type="Proteomes" id="UP001500213"/>
    </source>
</evidence>
<dbReference type="Proteomes" id="UP001500213">
    <property type="component" value="Unassembled WGS sequence"/>
</dbReference>
<organism evidence="2 3">
    <name type="scientific">Gryllotalpicola kribbensis</name>
    <dbReference type="NCBI Taxonomy" id="993084"/>
    <lineage>
        <taxon>Bacteria</taxon>
        <taxon>Bacillati</taxon>
        <taxon>Actinomycetota</taxon>
        <taxon>Actinomycetes</taxon>
        <taxon>Micrococcales</taxon>
        <taxon>Microbacteriaceae</taxon>
        <taxon>Gryllotalpicola</taxon>
    </lineage>
</organism>